<accession>A0A6B9VC92</accession>
<evidence type="ECO:0000313" key="2">
    <source>
        <dbReference type="Proteomes" id="UP000464620"/>
    </source>
</evidence>
<proteinExistence type="predicted"/>
<evidence type="ECO:0000313" key="1">
    <source>
        <dbReference type="EMBL" id="QHN78314.1"/>
    </source>
</evidence>
<reference evidence="1 2" key="1">
    <citation type="submission" date="2020-01" db="EMBL/GenBank/DDBJ databases">
        <title>Genome sequence of Arachis hypogaea, cultivar Shitouqi.</title>
        <authorList>
            <person name="Zhuang W."/>
            <person name="Chen H."/>
            <person name="Varshney R."/>
            <person name="Wang D."/>
            <person name="Ming R."/>
        </authorList>
    </citation>
    <scope>NUCLEOTIDE SEQUENCE [LARGE SCALE GENOMIC DNA]</scope>
    <source>
        <tissue evidence="1">Young leaf</tissue>
    </source>
</reference>
<dbReference type="EMBL" id="CP031001">
    <property type="protein sequence ID" value="QHN78314.1"/>
    <property type="molecule type" value="Genomic_DNA"/>
</dbReference>
<name>A0A6B9VC92_ARAHY</name>
<dbReference type="Proteomes" id="UP000464620">
    <property type="component" value="Chromosome B09"/>
</dbReference>
<sequence length="162" mass="17865">MTQVVGRHCLSSTLNKVTIKVNVMEERGEREETMEEMIIPSLVPPEFSTTHSVAYDGVVAHSEADDGVAIRKSCDTQQFLSGCVKERKPKVATEVEEPFAASSMMLEENDRGRRRDIPEVDGYVIGNIKGNRFGLHPSPDPPNLRVVVAVAVIQPPPLKTPE</sequence>
<gene>
    <name evidence="1" type="ORF">DS421_19g660310</name>
</gene>
<dbReference type="AlphaFoldDB" id="A0A6B9VC92"/>
<organism evidence="1 2">
    <name type="scientific">Arachis hypogaea</name>
    <name type="common">Peanut</name>
    <dbReference type="NCBI Taxonomy" id="3818"/>
    <lineage>
        <taxon>Eukaryota</taxon>
        <taxon>Viridiplantae</taxon>
        <taxon>Streptophyta</taxon>
        <taxon>Embryophyta</taxon>
        <taxon>Tracheophyta</taxon>
        <taxon>Spermatophyta</taxon>
        <taxon>Magnoliopsida</taxon>
        <taxon>eudicotyledons</taxon>
        <taxon>Gunneridae</taxon>
        <taxon>Pentapetalae</taxon>
        <taxon>rosids</taxon>
        <taxon>fabids</taxon>
        <taxon>Fabales</taxon>
        <taxon>Fabaceae</taxon>
        <taxon>Papilionoideae</taxon>
        <taxon>50 kb inversion clade</taxon>
        <taxon>dalbergioids sensu lato</taxon>
        <taxon>Dalbergieae</taxon>
        <taxon>Pterocarpus clade</taxon>
        <taxon>Arachis</taxon>
    </lineage>
</organism>
<protein>
    <submittedName>
        <fullName evidence="1">Uncharacterized protein</fullName>
    </submittedName>
</protein>